<keyword evidence="5" id="KW-0949">S-adenosyl-L-methionine</keyword>
<evidence type="ECO:0000259" key="6">
    <source>
        <dbReference type="Pfam" id="PF18790"/>
    </source>
</evidence>
<evidence type="ECO:0000256" key="5">
    <source>
        <dbReference type="PROSITE-ProRule" id="PRU01016"/>
    </source>
</evidence>
<comment type="caution">
    <text evidence="7">The sequence shown here is derived from an EMBL/GenBank/DDBJ whole genome shotgun (WGS) entry which is preliminary data.</text>
</comment>
<evidence type="ECO:0000256" key="3">
    <source>
        <dbReference type="ARBA" id="ARBA00022747"/>
    </source>
</evidence>
<proteinExistence type="inferred from homology"/>
<name>A0ABV7F7A5_9BURK</name>
<evidence type="ECO:0000256" key="4">
    <source>
        <dbReference type="ARBA" id="ARBA00047422"/>
    </source>
</evidence>
<reference evidence="8" key="1">
    <citation type="journal article" date="2019" name="Int. J. Syst. Evol. Microbiol.">
        <title>The Global Catalogue of Microorganisms (GCM) 10K type strain sequencing project: providing services to taxonomists for standard genome sequencing and annotation.</title>
        <authorList>
            <consortium name="The Broad Institute Genomics Platform"/>
            <consortium name="The Broad Institute Genome Sequencing Center for Infectious Disease"/>
            <person name="Wu L."/>
            <person name="Ma J."/>
        </authorList>
    </citation>
    <scope>NUCLEOTIDE SEQUENCE [LARGE SCALE GENOMIC DNA]</scope>
    <source>
        <strain evidence="8">KCTC 42986</strain>
    </source>
</reference>
<dbReference type="Gene3D" id="3.40.50.150">
    <property type="entry name" value="Vaccinia Virus protein VP39"/>
    <property type="match status" value="1"/>
</dbReference>
<gene>
    <name evidence="7" type="ORF">ACFOFO_23600</name>
</gene>
<dbReference type="GO" id="GO:0032259">
    <property type="term" value="P:methylation"/>
    <property type="evidence" value="ECO:0007669"/>
    <property type="project" value="UniProtKB-KW"/>
</dbReference>
<dbReference type="EMBL" id="JBHRTP010000091">
    <property type="protein sequence ID" value="MFC3110902.1"/>
    <property type="molecule type" value="Genomic_DNA"/>
</dbReference>
<comment type="similarity">
    <text evidence="5">Belongs to the class I-like SAM-binding methyltransferase superfamily. C5-methyltransferase family.</text>
</comment>
<dbReference type="GO" id="GO:0008168">
    <property type="term" value="F:methyltransferase activity"/>
    <property type="evidence" value="ECO:0007669"/>
    <property type="project" value="UniProtKB-KW"/>
</dbReference>
<comment type="catalytic activity">
    <reaction evidence="4">
        <text>a 2'-deoxycytidine in DNA + S-adenosyl-L-methionine = a 5-methyl-2'-deoxycytidine in DNA + S-adenosyl-L-homocysteine + H(+)</text>
        <dbReference type="Rhea" id="RHEA:13681"/>
        <dbReference type="Rhea" id="RHEA-COMP:11369"/>
        <dbReference type="Rhea" id="RHEA-COMP:11370"/>
        <dbReference type="ChEBI" id="CHEBI:15378"/>
        <dbReference type="ChEBI" id="CHEBI:57856"/>
        <dbReference type="ChEBI" id="CHEBI:59789"/>
        <dbReference type="ChEBI" id="CHEBI:85452"/>
        <dbReference type="ChEBI" id="CHEBI:85454"/>
        <dbReference type="EC" id="2.1.1.37"/>
    </reaction>
</comment>
<dbReference type="PROSITE" id="PS51679">
    <property type="entry name" value="SAM_MT_C5"/>
    <property type="match status" value="1"/>
</dbReference>
<dbReference type="InterPro" id="IPR001525">
    <property type="entry name" value="C5_MeTfrase"/>
</dbReference>
<dbReference type="Proteomes" id="UP001595530">
    <property type="component" value="Unassembled WGS sequence"/>
</dbReference>
<dbReference type="InterPro" id="IPR040782">
    <property type="entry name" value="KfrB"/>
</dbReference>
<feature type="domain" description="KfrB" evidence="6">
    <location>
        <begin position="502"/>
        <end position="554"/>
    </location>
</feature>
<evidence type="ECO:0000256" key="2">
    <source>
        <dbReference type="ARBA" id="ARBA00022679"/>
    </source>
</evidence>
<accession>A0ABV7F7A5</accession>
<evidence type="ECO:0000313" key="7">
    <source>
        <dbReference type="EMBL" id="MFC3110902.1"/>
    </source>
</evidence>
<dbReference type="InterPro" id="IPR029063">
    <property type="entry name" value="SAM-dependent_MTases_sf"/>
</dbReference>
<dbReference type="RefSeq" id="WP_390333102.1">
    <property type="nucleotide sequence ID" value="NZ_JBHRTP010000091.1"/>
</dbReference>
<evidence type="ECO:0000256" key="1">
    <source>
        <dbReference type="ARBA" id="ARBA00022603"/>
    </source>
</evidence>
<feature type="active site" evidence="5">
    <location>
        <position position="214"/>
    </location>
</feature>
<keyword evidence="3" id="KW-0680">Restriction system</keyword>
<dbReference type="Pfam" id="PF18790">
    <property type="entry name" value="KfrB"/>
    <property type="match status" value="1"/>
</dbReference>
<keyword evidence="2 5" id="KW-0808">Transferase</keyword>
<evidence type="ECO:0000313" key="8">
    <source>
        <dbReference type="Proteomes" id="UP001595530"/>
    </source>
</evidence>
<sequence>MSHELEGYYVKKMGQNRGAPRIWLEGTQTEKAGFKPGQKYDIAIQGKTLVLTACEDGTRVVSSKKSGDKINPVIDLNSRELLAMFDGMSAIRVAVKKGEIYLVPLATELKKQERTQRLRRKLETGDALTIGSLSHGGGILTNAIHHGLQNAGIKTELAFANDIRGELLEHAAVHNDAWNENTKVYAAPMQELAFDERGLCSIPKTEIMEFGVPCESSSSSGMAKNGNKIAEAHEHTGHLVVAGLIILAKVNPAIVIYECVPNYFSTASAAILRTQLKDLGYVTHEAVLNGKQWGELENRNRWVMVAVSEGIQFDLSQLMPPTHAPRKLGEILEQIPDDDPRWSRMDYLKDKAVRDADAGKGFKMQIVTADSEHVGTIGKGYMKRRSTEPLVQNPNNPDLLRLLTPEEHASCKGISPHLVDGLSSTAKHEVLGQSVIFSVFRDVGHHVGNSINRFVGRPEIDMERAEATSILVESNATDLDPQFIDLAKEVVATLKRAENGHTYSGPVVAVDRNLVIQDVGRNTGIVHDTSKLDRVPKLGAKMKVVHENDIGKVVVQSKPQLSLSL</sequence>
<keyword evidence="8" id="KW-1185">Reference proteome</keyword>
<dbReference type="SUPFAM" id="SSF53335">
    <property type="entry name" value="S-adenosyl-L-methionine-dependent methyltransferases"/>
    <property type="match status" value="1"/>
</dbReference>
<keyword evidence="1 5" id="KW-0489">Methyltransferase</keyword>
<dbReference type="Pfam" id="PF00145">
    <property type="entry name" value="DNA_methylase"/>
    <property type="match status" value="1"/>
</dbReference>
<protein>
    <submittedName>
        <fullName evidence="7">DNA cytosine methyltransferase</fullName>
    </submittedName>
</protein>
<organism evidence="7 8">
    <name type="scientific">Undibacterium arcticum</name>
    <dbReference type="NCBI Taxonomy" id="1762892"/>
    <lineage>
        <taxon>Bacteria</taxon>
        <taxon>Pseudomonadati</taxon>
        <taxon>Pseudomonadota</taxon>
        <taxon>Betaproteobacteria</taxon>
        <taxon>Burkholderiales</taxon>
        <taxon>Oxalobacteraceae</taxon>
        <taxon>Undibacterium</taxon>
    </lineage>
</organism>